<accession>A0A2W5A004</accession>
<protein>
    <recommendedName>
        <fullName evidence="3">Nucleoside 2-deoxyribosyltransferase</fullName>
    </recommendedName>
</protein>
<dbReference type="InterPro" id="IPR007710">
    <property type="entry name" value="Nucleoside_deoxyribTrfase"/>
</dbReference>
<dbReference type="GO" id="GO:0070694">
    <property type="term" value="F:5-hydroxymethyl-dUMP N-hydrolase activity"/>
    <property type="evidence" value="ECO:0007669"/>
    <property type="project" value="TreeGrafter"/>
</dbReference>
<organism evidence="1 2">
    <name type="scientific">Micavibrio aeruginosavorus</name>
    <dbReference type="NCBI Taxonomy" id="349221"/>
    <lineage>
        <taxon>Bacteria</taxon>
        <taxon>Pseudomonadati</taxon>
        <taxon>Bdellovibrionota</taxon>
        <taxon>Bdellovibrionia</taxon>
        <taxon>Bdellovibrionales</taxon>
        <taxon>Pseudobdellovibrionaceae</taxon>
        <taxon>Micavibrio</taxon>
    </lineage>
</organism>
<evidence type="ECO:0000313" key="1">
    <source>
        <dbReference type="EMBL" id="PZO87860.1"/>
    </source>
</evidence>
<dbReference type="PANTHER" id="PTHR15364:SF0">
    <property type="entry name" value="2'-DEOXYNUCLEOSIDE 5'-PHOSPHATE N-HYDROLASE 1"/>
    <property type="match status" value="1"/>
</dbReference>
<dbReference type="SUPFAM" id="SSF52309">
    <property type="entry name" value="N-(deoxy)ribosyltransferase-like"/>
    <property type="match status" value="1"/>
</dbReference>
<dbReference type="PANTHER" id="PTHR15364">
    <property type="entry name" value="2'-DEOXYNUCLEOSIDE 5'-PHOSPHATE N-HYDROLASE 1"/>
    <property type="match status" value="1"/>
</dbReference>
<sequence length="231" mass="25320">MDDFFAPPVPPVRDSAKDQITCKTPPNGGVFFCGKMRKDTCMENRPKIYMAGPDVFLPDPLGMAARKKEILAAHGFEGLHPFDNEIEAKGATPQEIAQQIKDMNCSMMRRCDAILANLTPFRGPSADVGTAYEVGFMDALNKPIYAYSNVDDDFFKRVTAYNGGGLIRDGAAWRDAQQMSAENFGLFDNLMLGCALWQGIALALTSEQERYTALDSFEAAVSAMASGWCKS</sequence>
<dbReference type="Pfam" id="PF05014">
    <property type="entry name" value="Nuc_deoxyrib_tr"/>
    <property type="match status" value="1"/>
</dbReference>
<dbReference type="GO" id="GO:0009159">
    <property type="term" value="P:deoxyribonucleoside monophosphate catabolic process"/>
    <property type="evidence" value="ECO:0007669"/>
    <property type="project" value="TreeGrafter"/>
</dbReference>
<name>A0A2W5A004_9BACT</name>
<evidence type="ECO:0008006" key="3">
    <source>
        <dbReference type="Google" id="ProtNLM"/>
    </source>
</evidence>
<proteinExistence type="predicted"/>
<evidence type="ECO:0000313" key="2">
    <source>
        <dbReference type="Proteomes" id="UP000249557"/>
    </source>
</evidence>
<dbReference type="AlphaFoldDB" id="A0A2W5A004"/>
<dbReference type="Gene3D" id="3.40.50.450">
    <property type="match status" value="1"/>
</dbReference>
<gene>
    <name evidence="1" type="ORF">DI626_03045</name>
</gene>
<reference evidence="1 2" key="1">
    <citation type="submission" date="2017-08" db="EMBL/GenBank/DDBJ databases">
        <title>Infants hospitalized years apart are colonized by the same room-sourced microbial strains.</title>
        <authorList>
            <person name="Brooks B."/>
            <person name="Olm M.R."/>
            <person name="Firek B.A."/>
            <person name="Baker R."/>
            <person name="Thomas B.C."/>
            <person name="Morowitz M.J."/>
            <person name="Banfield J.F."/>
        </authorList>
    </citation>
    <scope>NUCLEOTIDE SEQUENCE [LARGE SCALE GENOMIC DNA]</scope>
    <source>
        <strain evidence="1">S2_018_000_R2_104</strain>
    </source>
</reference>
<dbReference type="EMBL" id="QFNK01000038">
    <property type="protein sequence ID" value="PZO87860.1"/>
    <property type="molecule type" value="Genomic_DNA"/>
</dbReference>
<comment type="caution">
    <text evidence="1">The sequence shown here is derived from an EMBL/GenBank/DDBJ whole genome shotgun (WGS) entry which is preliminary data.</text>
</comment>
<dbReference type="Proteomes" id="UP000249557">
    <property type="component" value="Unassembled WGS sequence"/>
</dbReference>
<dbReference type="InterPro" id="IPR051239">
    <property type="entry name" value="2'-dNMP_N-hydrolase"/>
</dbReference>